<dbReference type="FunFam" id="2.20.25.10:FF:000011">
    <property type="entry name" value="peptide-N(4)-(N-acetyl-beta- glucosaminyl)asparagine amidase"/>
    <property type="match status" value="1"/>
</dbReference>
<dbReference type="InterPro" id="IPR038765">
    <property type="entry name" value="Papain-like_cys_pep_sf"/>
</dbReference>
<dbReference type="SUPFAM" id="SSF54001">
    <property type="entry name" value="Cysteine proteinases"/>
    <property type="match status" value="1"/>
</dbReference>
<gene>
    <name evidence="6" type="ORF">INT45_001592</name>
</gene>
<keyword evidence="7" id="KW-1185">Reference proteome</keyword>
<dbReference type="GO" id="GO:0046872">
    <property type="term" value="F:metal ion binding"/>
    <property type="evidence" value="ECO:0007669"/>
    <property type="project" value="UniProtKB-KW"/>
</dbReference>
<dbReference type="OrthoDB" id="409136at2759"/>
<sequence length="621" mass="71549">MNNLEIQTITTRINSLWFDWLRQKYPSYFTNIHAPTSSSRNLYNSSGSFVSNSFNRNQEQQFLNELKSYSERVFKYEDKKLLDRALEHIPIHQLYDEATTSLEREQDGDPEVSLDEKVILRLMHWFKHDFFTWVNNPPCDYCGSSETKSVGTSQPSEEDKHYGARIVEVYECTICTKITRFPRYNDPGKLLETRRGRCGEWANCFTLCCRAVGSEVRLVFDKTDHVWTEVYSEPKERWIHCDSGEEAFDQPLLYEVGWGKKLNYCIAFSSEEALDVTRRYTRTWSNVLKRRKLANETTLKNFLDNITLERQKDLTDERRAILKERRKREEKELENESKRSHIKDSERMGRKTGSIEWRTARGEAGKSLVNSLLAKREDAQVFDTKNIQLLGGSIIKQEKENNLIRLTTADPDQVGGFYCKEQLDITQTKAAVFEFTFRITNKQGEAAWDGADGFAFVIQSMGPTALGQGGCEMGYGGLKKSVAIEFDTYKSTDRCDDPSGNHISLHTAVPPQANSAHQRHSLGYTSKIPPMNSGKWIYARISIFFQEEDKKMIDVSLKEQEQHNEEDGDEEGYTSVLVINNMDLNKYLDGNSKAWIGFTASTGGLAQNHDIQWKHAVIYHK</sequence>
<dbReference type="InterPro" id="IPR056573">
    <property type="entry name" value="Lectin_L-type_dom"/>
</dbReference>
<protein>
    <recommendedName>
        <fullName evidence="5">Transglutaminase-like domain-containing protein</fullName>
    </recommendedName>
</protein>
<comment type="similarity">
    <text evidence="1">Belongs to the transglutaminase-like superfamily. PNGase family.</text>
</comment>
<dbReference type="InterPro" id="IPR002931">
    <property type="entry name" value="Transglutaminase-like"/>
</dbReference>
<feature type="region of interest" description="Disordered" evidence="4">
    <location>
        <begin position="327"/>
        <end position="351"/>
    </location>
</feature>
<dbReference type="SMART" id="SM00460">
    <property type="entry name" value="TGc"/>
    <property type="match status" value="1"/>
</dbReference>
<keyword evidence="2" id="KW-0479">Metal-binding</keyword>
<dbReference type="Gene3D" id="2.60.120.200">
    <property type="match status" value="1"/>
</dbReference>
<evidence type="ECO:0000313" key="6">
    <source>
        <dbReference type="EMBL" id="KAG2222329.1"/>
    </source>
</evidence>
<evidence type="ECO:0000256" key="1">
    <source>
        <dbReference type="ARBA" id="ARBA00009390"/>
    </source>
</evidence>
<dbReference type="GO" id="GO:0005634">
    <property type="term" value="C:nucleus"/>
    <property type="evidence" value="ECO:0007669"/>
    <property type="project" value="TreeGrafter"/>
</dbReference>
<dbReference type="GO" id="GO:0000224">
    <property type="term" value="F:peptide-N4-(N-acetyl-beta-glucosaminyl)asparagine amidase activity"/>
    <property type="evidence" value="ECO:0007669"/>
    <property type="project" value="TreeGrafter"/>
</dbReference>
<dbReference type="Pfam" id="PF18483">
    <property type="entry name" value="Lectin_L-type_dom"/>
    <property type="match status" value="1"/>
</dbReference>
<dbReference type="InterPro" id="IPR013320">
    <property type="entry name" value="ConA-like_dom_sf"/>
</dbReference>
<dbReference type="Pfam" id="PF01841">
    <property type="entry name" value="Transglut_core"/>
    <property type="match status" value="1"/>
</dbReference>
<dbReference type="Proteomes" id="UP000646827">
    <property type="component" value="Unassembled WGS sequence"/>
</dbReference>
<dbReference type="GO" id="GO:0006516">
    <property type="term" value="P:glycoprotein catabolic process"/>
    <property type="evidence" value="ECO:0007669"/>
    <property type="project" value="TreeGrafter"/>
</dbReference>
<evidence type="ECO:0000256" key="2">
    <source>
        <dbReference type="ARBA" id="ARBA00022723"/>
    </source>
</evidence>
<dbReference type="Gene3D" id="3.10.620.30">
    <property type="match status" value="1"/>
</dbReference>
<keyword evidence="3" id="KW-0862">Zinc</keyword>
<feature type="compositionally biased region" description="Basic and acidic residues" evidence="4">
    <location>
        <begin position="327"/>
        <end position="349"/>
    </location>
</feature>
<dbReference type="EMBL" id="JAEPRB010000086">
    <property type="protein sequence ID" value="KAG2222329.1"/>
    <property type="molecule type" value="Genomic_DNA"/>
</dbReference>
<dbReference type="GO" id="GO:0005829">
    <property type="term" value="C:cytosol"/>
    <property type="evidence" value="ECO:0007669"/>
    <property type="project" value="TreeGrafter"/>
</dbReference>
<dbReference type="SUPFAM" id="SSF49899">
    <property type="entry name" value="Concanavalin A-like lectins/glucanases"/>
    <property type="match status" value="1"/>
</dbReference>
<dbReference type="InterPro" id="IPR050883">
    <property type="entry name" value="PNGase"/>
</dbReference>
<evidence type="ECO:0000313" key="7">
    <source>
        <dbReference type="Proteomes" id="UP000646827"/>
    </source>
</evidence>
<dbReference type="PANTHER" id="PTHR12143:SF19">
    <property type="entry name" value="PEPTIDE-N(4)-(N-ACETYL-BETA-GLUCOSAMINYL)ASPARAGINE AMIDASE"/>
    <property type="match status" value="1"/>
</dbReference>
<dbReference type="PANTHER" id="PTHR12143">
    <property type="entry name" value="PEPTIDE N-GLYCANASE PNGASE -RELATED"/>
    <property type="match status" value="1"/>
</dbReference>
<proteinExistence type="inferred from homology"/>
<comment type="caution">
    <text evidence="6">The sequence shown here is derived from an EMBL/GenBank/DDBJ whole genome shotgun (WGS) entry which is preliminary data.</text>
</comment>
<accession>A0A8H7S2E7</accession>
<name>A0A8H7S2E7_9FUNG</name>
<dbReference type="AlphaFoldDB" id="A0A8H7S2E7"/>
<reference evidence="6 7" key="1">
    <citation type="submission" date="2020-12" db="EMBL/GenBank/DDBJ databases">
        <title>Metabolic potential, ecology and presence of endohyphal bacteria is reflected in genomic diversity of Mucoromycotina.</title>
        <authorList>
            <person name="Muszewska A."/>
            <person name="Okrasinska A."/>
            <person name="Steczkiewicz K."/>
            <person name="Drgas O."/>
            <person name="Orlowska M."/>
            <person name="Perlinska-Lenart U."/>
            <person name="Aleksandrzak-Piekarczyk T."/>
            <person name="Szatraj K."/>
            <person name="Zielenkiewicz U."/>
            <person name="Pilsyk S."/>
            <person name="Malc E."/>
            <person name="Mieczkowski P."/>
            <person name="Kruszewska J.S."/>
            <person name="Biernat P."/>
            <person name="Pawlowska J."/>
        </authorList>
    </citation>
    <scope>NUCLEOTIDE SEQUENCE [LARGE SCALE GENOMIC DNA]</scope>
    <source>
        <strain evidence="6 7">CBS 142.35</strain>
    </source>
</reference>
<evidence type="ECO:0000256" key="4">
    <source>
        <dbReference type="SAM" id="MobiDB-lite"/>
    </source>
</evidence>
<feature type="domain" description="Transglutaminase-like" evidence="5">
    <location>
        <begin position="190"/>
        <end position="245"/>
    </location>
</feature>
<dbReference type="Gene3D" id="2.20.25.10">
    <property type="match status" value="1"/>
</dbReference>
<organism evidence="6 7">
    <name type="scientific">Circinella minor</name>
    <dbReference type="NCBI Taxonomy" id="1195481"/>
    <lineage>
        <taxon>Eukaryota</taxon>
        <taxon>Fungi</taxon>
        <taxon>Fungi incertae sedis</taxon>
        <taxon>Mucoromycota</taxon>
        <taxon>Mucoromycotina</taxon>
        <taxon>Mucoromycetes</taxon>
        <taxon>Mucorales</taxon>
        <taxon>Lichtheimiaceae</taxon>
        <taxon>Circinella</taxon>
    </lineage>
</organism>
<dbReference type="CDD" id="cd01951">
    <property type="entry name" value="lectin_L-type"/>
    <property type="match status" value="1"/>
</dbReference>
<evidence type="ECO:0000259" key="5">
    <source>
        <dbReference type="SMART" id="SM00460"/>
    </source>
</evidence>
<evidence type="ECO:0000256" key="3">
    <source>
        <dbReference type="ARBA" id="ARBA00022833"/>
    </source>
</evidence>